<dbReference type="InterPro" id="IPR026960">
    <property type="entry name" value="RVT-Znf"/>
</dbReference>
<evidence type="ECO:0000313" key="5">
    <source>
        <dbReference type="Proteomes" id="UP001633002"/>
    </source>
</evidence>
<reference evidence="4 5" key="1">
    <citation type="submission" date="2024-09" db="EMBL/GenBank/DDBJ databases">
        <title>Chromosome-scale assembly of Riccia sorocarpa.</title>
        <authorList>
            <person name="Paukszto L."/>
        </authorList>
    </citation>
    <scope>NUCLEOTIDE SEQUENCE [LARGE SCALE GENOMIC DNA]</scope>
    <source>
        <strain evidence="4">LP-2024</strain>
        <tissue evidence="4">Aerial parts of the thallus</tissue>
    </source>
</reference>
<keyword evidence="1" id="KW-0175">Coiled coil</keyword>
<evidence type="ECO:0000259" key="3">
    <source>
        <dbReference type="Pfam" id="PF13966"/>
    </source>
</evidence>
<dbReference type="Proteomes" id="UP001633002">
    <property type="component" value="Unassembled WGS sequence"/>
</dbReference>
<feature type="region of interest" description="Disordered" evidence="2">
    <location>
        <begin position="1"/>
        <end position="27"/>
    </location>
</feature>
<feature type="coiled-coil region" evidence="1">
    <location>
        <begin position="36"/>
        <end position="99"/>
    </location>
</feature>
<sequence>MKEEDTVKKAQKTWHAAGRPNEDPRRNWDWRWGEVRRQLINRNKEEKKKRRQMEEKIQELKKHRIRVARSRTNLVDDELDEIEVQIKQLETEQEKDFRKWSKIRWIRFGEAPSKFFFSILKAKRAKEDIAYLKTADGRRISNHEDIIRELTKFYTELFKQDTVLEEDLALREDTLRLIKTKLNEEQNARLIWRPTKEETEELVNSLPSEKPLGLDGMTTEAERALGDPVEKDLLEMSLAFWDGKQITWKQQQGVIKLLPKDGDKRLEADMPSQPRIQDHSEAYGEQKGQGGFGLDAFRLTSQALRLKQVSKFFTNPEEEWVQAAELTIRTVKNKEREARLRDTWTIQEVLLLQPPKKVLGAPTTSGLVEAWSNVRGNLNMDRDTPVNKEISSQQYILLAENQGWIRREEAAECKKTLIRLQCTNLANWKHWATRQQPSCVLPSTTVGRALNLKDEAQKSITQLPWYWTVKNRKIHTWELTTKVWKLITHPQQTDSIILNQKWVRTDSTRTWSRRLTKIWKGPLQSCDKIWLWKIVQHGLPTQERAAKWGNFDKKCHRCQAATETIEHLFFDCRRS</sequence>
<accession>A0ABD3I2D0</accession>
<protein>
    <recommendedName>
        <fullName evidence="3">Reverse transcriptase zinc-binding domain-containing protein</fullName>
    </recommendedName>
</protein>
<name>A0ABD3I2D0_9MARC</name>
<feature type="domain" description="Reverse transcriptase zinc-binding" evidence="3">
    <location>
        <begin position="511"/>
        <end position="573"/>
    </location>
</feature>
<evidence type="ECO:0000256" key="2">
    <source>
        <dbReference type="SAM" id="MobiDB-lite"/>
    </source>
</evidence>
<evidence type="ECO:0000313" key="4">
    <source>
        <dbReference type="EMBL" id="KAL3697733.1"/>
    </source>
</evidence>
<comment type="caution">
    <text evidence="4">The sequence shown here is derived from an EMBL/GenBank/DDBJ whole genome shotgun (WGS) entry which is preliminary data.</text>
</comment>
<dbReference type="EMBL" id="JBJQOH010000002">
    <property type="protein sequence ID" value="KAL3697733.1"/>
    <property type="molecule type" value="Genomic_DNA"/>
</dbReference>
<evidence type="ECO:0000256" key="1">
    <source>
        <dbReference type="SAM" id="Coils"/>
    </source>
</evidence>
<keyword evidence="5" id="KW-1185">Reference proteome</keyword>
<dbReference type="AlphaFoldDB" id="A0ABD3I2D0"/>
<gene>
    <name evidence="4" type="ORF">R1sor_011809</name>
</gene>
<organism evidence="4 5">
    <name type="scientific">Riccia sorocarpa</name>
    <dbReference type="NCBI Taxonomy" id="122646"/>
    <lineage>
        <taxon>Eukaryota</taxon>
        <taxon>Viridiplantae</taxon>
        <taxon>Streptophyta</taxon>
        <taxon>Embryophyta</taxon>
        <taxon>Marchantiophyta</taxon>
        <taxon>Marchantiopsida</taxon>
        <taxon>Marchantiidae</taxon>
        <taxon>Marchantiales</taxon>
        <taxon>Ricciaceae</taxon>
        <taxon>Riccia</taxon>
    </lineage>
</organism>
<proteinExistence type="predicted"/>
<dbReference type="Pfam" id="PF13966">
    <property type="entry name" value="zf-RVT"/>
    <property type="match status" value="1"/>
</dbReference>